<dbReference type="InterPro" id="IPR012349">
    <property type="entry name" value="Split_barrel_FMN-bd"/>
</dbReference>
<comment type="cofactor">
    <cofactor evidence="1">
        <name>FMN</name>
        <dbReference type="ChEBI" id="CHEBI:58210"/>
    </cofactor>
</comment>
<dbReference type="Proteomes" id="UP000521227">
    <property type="component" value="Unassembled WGS sequence"/>
</dbReference>
<proteinExistence type="inferred from homology"/>
<keyword evidence="2" id="KW-0285">Flavoprotein</keyword>
<feature type="domain" description="Flavin reductase like" evidence="5">
    <location>
        <begin position="27"/>
        <end position="178"/>
    </location>
</feature>
<dbReference type="InterPro" id="IPR002563">
    <property type="entry name" value="Flavin_Rdtase-like_dom"/>
</dbReference>
<dbReference type="GO" id="GO:0016646">
    <property type="term" value="F:oxidoreductase activity, acting on the CH-NH group of donors, NAD or NADP as acceptor"/>
    <property type="evidence" value="ECO:0007669"/>
    <property type="project" value="UniProtKB-ARBA"/>
</dbReference>
<evidence type="ECO:0000313" key="6">
    <source>
        <dbReference type="EMBL" id="MBB5055199.1"/>
    </source>
</evidence>
<comment type="similarity">
    <text evidence="4">Belongs to the flavoredoxin family.</text>
</comment>
<dbReference type="GO" id="GO:0010181">
    <property type="term" value="F:FMN binding"/>
    <property type="evidence" value="ECO:0007669"/>
    <property type="project" value="InterPro"/>
</dbReference>
<name>A0A840N454_9BRAD</name>
<evidence type="ECO:0000256" key="1">
    <source>
        <dbReference type="ARBA" id="ARBA00001917"/>
    </source>
</evidence>
<dbReference type="Gene3D" id="2.30.110.10">
    <property type="entry name" value="Electron Transport, Fmn-binding Protein, Chain A"/>
    <property type="match status" value="1"/>
</dbReference>
<dbReference type="PANTHER" id="PTHR33798">
    <property type="entry name" value="FLAVOPROTEIN OXYGENASE"/>
    <property type="match status" value="1"/>
</dbReference>
<organism evidence="6 7">
    <name type="scientific">Afipia massiliensis</name>
    <dbReference type="NCBI Taxonomy" id="211460"/>
    <lineage>
        <taxon>Bacteria</taxon>
        <taxon>Pseudomonadati</taxon>
        <taxon>Pseudomonadota</taxon>
        <taxon>Alphaproteobacteria</taxon>
        <taxon>Hyphomicrobiales</taxon>
        <taxon>Nitrobacteraceae</taxon>
        <taxon>Afipia</taxon>
    </lineage>
</organism>
<gene>
    <name evidence="6" type="ORF">HNQ36_005210</name>
</gene>
<dbReference type="AlphaFoldDB" id="A0A840N454"/>
<reference evidence="6 7" key="1">
    <citation type="submission" date="2020-08" db="EMBL/GenBank/DDBJ databases">
        <title>Genomic Encyclopedia of Type Strains, Phase IV (KMG-IV): sequencing the most valuable type-strain genomes for metagenomic binning, comparative biology and taxonomic classification.</title>
        <authorList>
            <person name="Goeker M."/>
        </authorList>
    </citation>
    <scope>NUCLEOTIDE SEQUENCE [LARGE SCALE GENOMIC DNA]</scope>
    <source>
        <strain evidence="6 7">DSM 17498</strain>
    </source>
</reference>
<dbReference type="SMART" id="SM00903">
    <property type="entry name" value="Flavin_Reduct"/>
    <property type="match status" value="1"/>
</dbReference>
<sequence length="204" mass="22027">MDGSTEDFDHFDLASLTRPERYKILTGAVIPRPIAFVTSLGPNGLVNAAPFSQFVILAVDPGLLGFSVGPRNDGSHPKDTLANVRASEEFVINMVPEGWEDAVQKASDEHPADVSEVDLLGFKTFASTKIKTPRLLGSKIQFECVLDQIVNFGNAPNHLVVGKVVAMHVQSGLTQDCKIDPKAYSPIARIGGRNYVRLGDVVKA</sequence>
<evidence type="ECO:0000259" key="5">
    <source>
        <dbReference type="SMART" id="SM00903"/>
    </source>
</evidence>
<accession>A0A840N454</accession>
<evidence type="ECO:0000313" key="7">
    <source>
        <dbReference type="Proteomes" id="UP000521227"/>
    </source>
</evidence>
<comment type="caution">
    <text evidence="6">The sequence shown here is derived from an EMBL/GenBank/DDBJ whole genome shotgun (WGS) entry which is preliminary data.</text>
</comment>
<evidence type="ECO:0000256" key="2">
    <source>
        <dbReference type="ARBA" id="ARBA00022630"/>
    </source>
</evidence>
<dbReference type="Pfam" id="PF01613">
    <property type="entry name" value="Flavin_Reduct"/>
    <property type="match status" value="1"/>
</dbReference>
<dbReference type="EMBL" id="JACHIJ010000012">
    <property type="protein sequence ID" value="MBB5055199.1"/>
    <property type="molecule type" value="Genomic_DNA"/>
</dbReference>
<dbReference type="PANTHER" id="PTHR33798:SF5">
    <property type="entry name" value="FLAVIN REDUCTASE LIKE DOMAIN-CONTAINING PROTEIN"/>
    <property type="match status" value="1"/>
</dbReference>
<evidence type="ECO:0000256" key="3">
    <source>
        <dbReference type="ARBA" id="ARBA00022643"/>
    </source>
</evidence>
<evidence type="ECO:0000256" key="4">
    <source>
        <dbReference type="ARBA" id="ARBA00038054"/>
    </source>
</evidence>
<dbReference type="SUPFAM" id="SSF50475">
    <property type="entry name" value="FMN-binding split barrel"/>
    <property type="match status" value="1"/>
</dbReference>
<keyword evidence="3" id="KW-0288">FMN</keyword>
<protein>
    <submittedName>
        <fullName evidence="6">Flavin reductase (DIM6/NTAB) family NADH-FMN oxidoreductase RutF</fullName>
    </submittedName>
</protein>